<gene>
    <name evidence="3" type="ORF">L6773_09240</name>
</gene>
<accession>A0ABS9KD16</accession>
<comment type="caution">
    <text evidence="3">The sequence shown here is derived from an EMBL/GenBank/DDBJ whole genome shotgun (WGS) entry which is preliminary data.</text>
</comment>
<dbReference type="Gene3D" id="3.40.50.720">
    <property type="entry name" value="NAD(P)-binding Rossmann-like Domain"/>
    <property type="match status" value="1"/>
</dbReference>
<dbReference type="Proteomes" id="UP001165366">
    <property type="component" value="Unassembled WGS sequence"/>
</dbReference>
<evidence type="ECO:0000313" key="4">
    <source>
        <dbReference type="Proteomes" id="UP001165366"/>
    </source>
</evidence>
<dbReference type="PANTHER" id="PTHR42901">
    <property type="entry name" value="ALCOHOL DEHYDROGENASE"/>
    <property type="match status" value="1"/>
</dbReference>
<proteinExistence type="inferred from homology"/>
<reference evidence="3" key="2">
    <citation type="submission" date="2024-05" db="EMBL/GenBank/DDBJ databases">
        <title>Rhodohalobacter halophilus gen. nov., sp. nov., a moderately halophilic member of the family Balneolaceae.</title>
        <authorList>
            <person name="Xia J."/>
        </authorList>
    </citation>
    <scope>NUCLEOTIDE SEQUENCE</scope>
    <source>
        <strain evidence="3">WB101</strain>
    </source>
</reference>
<dbReference type="InterPro" id="IPR002347">
    <property type="entry name" value="SDR_fam"/>
</dbReference>
<keyword evidence="2" id="KW-0560">Oxidoreductase</keyword>
<evidence type="ECO:0000256" key="2">
    <source>
        <dbReference type="ARBA" id="ARBA00023002"/>
    </source>
</evidence>
<dbReference type="InterPro" id="IPR036291">
    <property type="entry name" value="NAD(P)-bd_dom_sf"/>
</dbReference>
<organism evidence="3 4">
    <name type="scientific">Rhodohalobacter sulfatireducens</name>
    <dbReference type="NCBI Taxonomy" id="2911366"/>
    <lineage>
        <taxon>Bacteria</taxon>
        <taxon>Pseudomonadati</taxon>
        <taxon>Balneolota</taxon>
        <taxon>Balneolia</taxon>
        <taxon>Balneolales</taxon>
        <taxon>Balneolaceae</taxon>
        <taxon>Rhodohalobacter</taxon>
    </lineage>
</organism>
<evidence type="ECO:0000256" key="1">
    <source>
        <dbReference type="ARBA" id="ARBA00006484"/>
    </source>
</evidence>
<dbReference type="PRINTS" id="PR00081">
    <property type="entry name" value="GDHRDH"/>
</dbReference>
<comment type="similarity">
    <text evidence="1">Belongs to the short-chain dehydrogenases/reductases (SDR) family.</text>
</comment>
<dbReference type="Pfam" id="PF00106">
    <property type="entry name" value="adh_short"/>
    <property type="match status" value="1"/>
</dbReference>
<dbReference type="EMBL" id="JAKLWS010000009">
    <property type="protein sequence ID" value="MCG2588749.1"/>
    <property type="molecule type" value="Genomic_DNA"/>
</dbReference>
<dbReference type="PANTHER" id="PTHR42901:SF1">
    <property type="entry name" value="ALCOHOL DEHYDROGENASE"/>
    <property type="match status" value="1"/>
</dbReference>
<name>A0ABS9KD16_9BACT</name>
<evidence type="ECO:0000313" key="3">
    <source>
        <dbReference type="EMBL" id="MCG2588749.1"/>
    </source>
</evidence>
<keyword evidence="4" id="KW-1185">Reference proteome</keyword>
<sequence>MNDRWLLILGANSDIAVETAHQFAKNSWNLLLASRDISNLNKVASDIEIKHQVRVKTFEFDASDFKSHNSFYENLPYKPDGVILAFGYLGDQQRAQKNFGEAKKTLDTNFTGAVSILEIIAEDFTERKTGFIVGISSVAGERGRQENYIYGSSKAGFSAYLSGLRQRLYKVDIHVMTVKPGFVRTKMTLNRDLPGMITADPKDVGIAIYKGILKKRNIIYVYPVWRLIMFIVKSIPETIFRRLDI</sequence>
<dbReference type="RefSeq" id="WP_237853650.1">
    <property type="nucleotide sequence ID" value="NZ_JAKLWS010000009.1"/>
</dbReference>
<reference evidence="3" key="1">
    <citation type="submission" date="2022-01" db="EMBL/GenBank/DDBJ databases">
        <authorList>
            <person name="Wang Y."/>
        </authorList>
    </citation>
    <scope>NUCLEOTIDE SEQUENCE</scope>
    <source>
        <strain evidence="3">WB101</strain>
    </source>
</reference>
<protein>
    <submittedName>
        <fullName evidence="3">SDR family oxidoreductase</fullName>
    </submittedName>
</protein>
<dbReference type="SUPFAM" id="SSF51735">
    <property type="entry name" value="NAD(P)-binding Rossmann-fold domains"/>
    <property type="match status" value="1"/>
</dbReference>
<dbReference type="NCBIfam" id="NF005489">
    <property type="entry name" value="PRK07102.1"/>
    <property type="match status" value="1"/>
</dbReference>